<dbReference type="GO" id="GO:0006352">
    <property type="term" value="P:DNA-templated transcription initiation"/>
    <property type="evidence" value="ECO:0007669"/>
    <property type="project" value="InterPro"/>
</dbReference>
<evidence type="ECO:0000256" key="5">
    <source>
        <dbReference type="ARBA" id="ARBA00023163"/>
    </source>
</evidence>
<dbReference type="SUPFAM" id="SSF88946">
    <property type="entry name" value="Sigma2 domain of RNA polymerase sigma factors"/>
    <property type="match status" value="1"/>
</dbReference>
<dbReference type="PANTHER" id="PTHR43133">
    <property type="entry name" value="RNA POLYMERASE ECF-TYPE SIGMA FACTO"/>
    <property type="match status" value="1"/>
</dbReference>
<gene>
    <name evidence="10" type="ORF">CLV40_104147</name>
</gene>
<evidence type="ECO:0000313" key="11">
    <source>
        <dbReference type="Proteomes" id="UP000239203"/>
    </source>
</evidence>
<dbReference type="Proteomes" id="UP000239203">
    <property type="component" value="Unassembled WGS sequence"/>
</dbReference>
<reference evidence="10 11" key="1">
    <citation type="submission" date="2018-02" db="EMBL/GenBank/DDBJ databases">
        <title>Genomic Encyclopedia of Archaeal and Bacterial Type Strains, Phase II (KMG-II): from individual species to whole genera.</title>
        <authorList>
            <person name="Goeker M."/>
        </authorList>
    </citation>
    <scope>NUCLEOTIDE SEQUENCE [LARGE SCALE GENOMIC DNA]</scope>
    <source>
        <strain evidence="10 11">YU 961-1</strain>
    </source>
</reference>
<evidence type="ECO:0000256" key="2">
    <source>
        <dbReference type="ARBA" id="ARBA00023015"/>
    </source>
</evidence>
<name>A0A2S6GUN1_9PSEU</name>
<dbReference type="InterPro" id="IPR013324">
    <property type="entry name" value="RNA_pol_sigma_r3/r4-like"/>
</dbReference>
<keyword evidence="5 6" id="KW-0804">Transcription</keyword>
<dbReference type="Gene3D" id="1.10.10.10">
    <property type="entry name" value="Winged helix-like DNA-binding domain superfamily/Winged helix DNA-binding domain"/>
    <property type="match status" value="1"/>
</dbReference>
<comment type="caution">
    <text evidence="10">The sequence shown here is derived from an EMBL/GenBank/DDBJ whole genome shotgun (WGS) entry which is preliminary data.</text>
</comment>
<dbReference type="InterPro" id="IPR041916">
    <property type="entry name" value="Anti_sigma_zinc_sf"/>
</dbReference>
<dbReference type="InterPro" id="IPR014044">
    <property type="entry name" value="CAP_dom"/>
</dbReference>
<dbReference type="InterPro" id="IPR014284">
    <property type="entry name" value="RNA_pol_sigma-70_dom"/>
</dbReference>
<feature type="region of interest" description="Disordered" evidence="7">
    <location>
        <begin position="287"/>
        <end position="346"/>
    </location>
</feature>
<evidence type="ECO:0000259" key="9">
    <source>
        <dbReference type="Pfam" id="PF04542"/>
    </source>
</evidence>
<dbReference type="Pfam" id="PF00188">
    <property type="entry name" value="CAP"/>
    <property type="match status" value="1"/>
</dbReference>
<dbReference type="AlphaFoldDB" id="A0A2S6GUN1"/>
<organism evidence="10 11">
    <name type="scientific">Actinokineospora auranticolor</name>
    <dbReference type="NCBI Taxonomy" id="155976"/>
    <lineage>
        <taxon>Bacteria</taxon>
        <taxon>Bacillati</taxon>
        <taxon>Actinomycetota</taxon>
        <taxon>Actinomycetes</taxon>
        <taxon>Pseudonocardiales</taxon>
        <taxon>Pseudonocardiaceae</taxon>
        <taxon>Actinokineospora</taxon>
    </lineage>
</organism>
<dbReference type="InterPro" id="IPR000838">
    <property type="entry name" value="RNA_pol_sigma70_ECF_CS"/>
</dbReference>
<dbReference type="InterPro" id="IPR013325">
    <property type="entry name" value="RNA_pol_sigma_r2"/>
</dbReference>
<dbReference type="RefSeq" id="WP_181043403.1">
    <property type="nucleotide sequence ID" value="NZ_CP154825.1"/>
</dbReference>
<dbReference type="NCBIfam" id="TIGR02937">
    <property type="entry name" value="sigma70-ECF"/>
    <property type="match status" value="1"/>
</dbReference>
<keyword evidence="4 6" id="KW-0238">DNA-binding</keyword>
<evidence type="ECO:0000256" key="4">
    <source>
        <dbReference type="ARBA" id="ARBA00023125"/>
    </source>
</evidence>
<protein>
    <recommendedName>
        <fullName evidence="6">RNA polymerase sigma factor</fullName>
    </recommendedName>
</protein>
<feature type="compositionally biased region" description="Low complexity" evidence="7">
    <location>
        <begin position="299"/>
        <end position="342"/>
    </location>
</feature>
<dbReference type="PROSITE" id="PS01063">
    <property type="entry name" value="SIGMA70_ECF"/>
    <property type="match status" value="1"/>
</dbReference>
<keyword evidence="3 6" id="KW-0731">Sigma factor</keyword>
<evidence type="ECO:0000259" key="8">
    <source>
        <dbReference type="Pfam" id="PF00188"/>
    </source>
</evidence>
<dbReference type="GO" id="GO:0003677">
    <property type="term" value="F:DNA binding"/>
    <property type="evidence" value="ECO:0007669"/>
    <property type="project" value="UniProtKB-KW"/>
</dbReference>
<dbReference type="Gene3D" id="3.40.33.10">
    <property type="entry name" value="CAP"/>
    <property type="match status" value="1"/>
</dbReference>
<sequence length="462" mass="49612">MQPSDPSDTSLAARARAGDSEAFALLYDRYRESVARFLTRLTGDPHLAEDLTQEAFVSAMRNLRSLRRPGRFRPWLFTIAHRGALDHIRRGGPVLLPDLPELAAGDASPEDAADANEATRLVWDAAASLEPRQLAVLELTLRDEVTTAELAGALEVRTAHAAVLAHRARSALGHAVRLLLLARNPRHCERLANLVPARPQRLSRAQRASVDRHLRRCPNCRALASRLTAPTAVLSALLVAPSPRVDDPAWAAMDTSRHLVRKTAVTLTLTVLLTALVSVAPPDALPPEAEFPSPTPDLPAVSTSRPSTPTSTVDSTTSVAPQPPSSTRVSSASPTTTSRPAVQAEPVRLVTSLNARRTTSGCPPLRVDPRLTEAARSHSAAMMRADQVTLAPENAPTLQQRLADTGYHTAAGYFVAATQKTADELAPLLPETPYDCTTTSIGTAQTRGGPCGYYWTVIYAVD</sequence>
<dbReference type="Gene3D" id="1.10.1740.10">
    <property type="match status" value="1"/>
</dbReference>
<keyword evidence="11" id="KW-1185">Reference proteome</keyword>
<dbReference type="PANTHER" id="PTHR43133:SF52">
    <property type="entry name" value="ECF RNA POLYMERASE SIGMA FACTOR SIGL"/>
    <property type="match status" value="1"/>
</dbReference>
<dbReference type="SUPFAM" id="SSF55797">
    <property type="entry name" value="PR-1-like"/>
    <property type="match status" value="1"/>
</dbReference>
<evidence type="ECO:0000256" key="1">
    <source>
        <dbReference type="ARBA" id="ARBA00010641"/>
    </source>
</evidence>
<feature type="domain" description="RNA polymerase sigma-70 region 2" evidence="9">
    <location>
        <begin position="26"/>
        <end position="90"/>
    </location>
</feature>
<evidence type="ECO:0000313" key="10">
    <source>
        <dbReference type="EMBL" id="PPK68903.1"/>
    </source>
</evidence>
<evidence type="ECO:0000256" key="6">
    <source>
        <dbReference type="RuleBase" id="RU000716"/>
    </source>
</evidence>
<accession>A0A2S6GUN1</accession>
<dbReference type="EMBL" id="PTIX01000004">
    <property type="protein sequence ID" value="PPK68903.1"/>
    <property type="molecule type" value="Genomic_DNA"/>
</dbReference>
<evidence type="ECO:0000256" key="3">
    <source>
        <dbReference type="ARBA" id="ARBA00023082"/>
    </source>
</evidence>
<dbReference type="InterPro" id="IPR007627">
    <property type="entry name" value="RNA_pol_sigma70_r2"/>
</dbReference>
<dbReference type="InterPro" id="IPR036388">
    <property type="entry name" value="WH-like_DNA-bd_sf"/>
</dbReference>
<proteinExistence type="inferred from homology"/>
<dbReference type="SUPFAM" id="SSF88659">
    <property type="entry name" value="Sigma3 and sigma4 domains of RNA polymerase sigma factors"/>
    <property type="match status" value="1"/>
</dbReference>
<comment type="similarity">
    <text evidence="1 6">Belongs to the sigma-70 factor family. ECF subfamily.</text>
</comment>
<evidence type="ECO:0000256" key="7">
    <source>
        <dbReference type="SAM" id="MobiDB-lite"/>
    </source>
</evidence>
<dbReference type="GO" id="GO:0016987">
    <property type="term" value="F:sigma factor activity"/>
    <property type="evidence" value="ECO:0007669"/>
    <property type="project" value="UniProtKB-KW"/>
</dbReference>
<dbReference type="InterPro" id="IPR039425">
    <property type="entry name" value="RNA_pol_sigma-70-like"/>
</dbReference>
<dbReference type="Pfam" id="PF04542">
    <property type="entry name" value="Sigma70_r2"/>
    <property type="match status" value="1"/>
</dbReference>
<dbReference type="InterPro" id="IPR035940">
    <property type="entry name" value="CAP_sf"/>
</dbReference>
<dbReference type="Gene3D" id="1.10.10.1320">
    <property type="entry name" value="Anti-sigma factor, zinc-finger domain"/>
    <property type="match status" value="1"/>
</dbReference>
<keyword evidence="2 6" id="KW-0805">Transcription regulation</keyword>
<feature type="domain" description="SCP" evidence="8">
    <location>
        <begin position="353"/>
        <end position="415"/>
    </location>
</feature>